<comment type="caution">
    <text evidence="1">The sequence shown here is derived from an EMBL/GenBank/DDBJ whole genome shotgun (WGS) entry which is preliminary data.</text>
</comment>
<keyword evidence="2" id="KW-1185">Reference proteome</keyword>
<dbReference type="AlphaFoldDB" id="A0AAV4RCB3"/>
<accession>A0AAV4RCB3</accession>
<evidence type="ECO:0000313" key="2">
    <source>
        <dbReference type="Proteomes" id="UP001054945"/>
    </source>
</evidence>
<evidence type="ECO:0000313" key="1">
    <source>
        <dbReference type="EMBL" id="GIY17870.1"/>
    </source>
</evidence>
<proteinExistence type="predicted"/>
<gene>
    <name evidence="1" type="ORF">CEXT_480941</name>
</gene>
<name>A0AAV4RCB3_CAEEX</name>
<protein>
    <submittedName>
        <fullName evidence="1">Uncharacterized protein</fullName>
    </submittedName>
</protein>
<dbReference type="Proteomes" id="UP001054945">
    <property type="component" value="Unassembled WGS sequence"/>
</dbReference>
<reference evidence="1 2" key="1">
    <citation type="submission" date="2021-06" db="EMBL/GenBank/DDBJ databases">
        <title>Caerostris extrusa draft genome.</title>
        <authorList>
            <person name="Kono N."/>
            <person name="Arakawa K."/>
        </authorList>
    </citation>
    <scope>NUCLEOTIDE SEQUENCE [LARGE SCALE GENOMIC DNA]</scope>
</reference>
<sequence>MSSLIKQTFSVLLRSFKNNSLPFTSLGVDCNRNLTTRGFCNCLWNPLPGVEVKVLVEAPLRNGMGRHLFCGCVRNMETDSLLMLSVDSLRGYGSSGKSPAKTVLPHKQPFCSNSILLTSLSLPAILGVGCNRNLTTLVILQLSSGAPSPPGRSEVRLMVNGTAVPLPSLTQAAMRIDVCLSWCKDLARLKSACWKPVEEWHGKTSLLDVCRIWKPIVY</sequence>
<dbReference type="EMBL" id="BPLR01007557">
    <property type="protein sequence ID" value="GIY17870.1"/>
    <property type="molecule type" value="Genomic_DNA"/>
</dbReference>
<organism evidence="1 2">
    <name type="scientific">Caerostris extrusa</name>
    <name type="common">Bark spider</name>
    <name type="synonym">Caerostris bankana</name>
    <dbReference type="NCBI Taxonomy" id="172846"/>
    <lineage>
        <taxon>Eukaryota</taxon>
        <taxon>Metazoa</taxon>
        <taxon>Ecdysozoa</taxon>
        <taxon>Arthropoda</taxon>
        <taxon>Chelicerata</taxon>
        <taxon>Arachnida</taxon>
        <taxon>Araneae</taxon>
        <taxon>Araneomorphae</taxon>
        <taxon>Entelegynae</taxon>
        <taxon>Araneoidea</taxon>
        <taxon>Araneidae</taxon>
        <taxon>Caerostris</taxon>
    </lineage>
</organism>